<sequence>MRDLVVAGGRFHTTNDVADAVLLYEHALRDAGTSDVVTIPIAAGGRLRSCSVVLGGTDVASEDSPPDADVLTGASEAAARIKDLARRLLGASAEEVP</sequence>
<gene>
    <name evidence="1" type="ORF">GCM10022240_11840</name>
</gene>
<dbReference type="Proteomes" id="UP001500540">
    <property type="component" value="Unassembled WGS sequence"/>
</dbReference>
<comment type="caution">
    <text evidence="1">The sequence shown here is derived from an EMBL/GenBank/DDBJ whole genome shotgun (WGS) entry which is preliminary data.</text>
</comment>
<accession>A0ABP7GD89</accession>
<evidence type="ECO:0000313" key="1">
    <source>
        <dbReference type="EMBL" id="GAA3760912.1"/>
    </source>
</evidence>
<evidence type="ECO:0000313" key="2">
    <source>
        <dbReference type="Proteomes" id="UP001500540"/>
    </source>
</evidence>
<organism evidence="1 2">
    <name type="scientific">Microbacterium kribbense</name>
    <dbReference type="NCBI Taxonomy" id="433645"/>
    <lineage>
        <taxon>Bacteria</taxon>
        <taxon>Bacillati</taxon>
        <taxon>Actinomycetota</taxon>
        <taxon>Actinomycetes</taxon>
        <taxon>Micrococcales</taxon>
        <taxon>Microbacteriaceae</taxon>
        <taxon>Microbacterium</taxon>
    </lineage>
</organism>
<name>A0ABP7GD89_9MICO</name>
<protein>
    <submittedName>
        <fullName evidence="1">Uncharacterized protein</fullName>
    </submittedName>
</protein>
<dbReference type="RefSeq" id="WP_344781542.1">
    <property type="nucleotide sequence ID" value="NZ_BAABAF010000004.1"/>
</dbReference>
<reference evidence="2" key="1">
    <citation type="journal article" date="2019" name="Int. J. Syst. Evol. Microbiol.">
        <title>The Global Catalogue of Microorganisms (GCM) 10K type strain sequencing project: providing services to taxonomists for standard genome sequencing and annotation.</title>
        <authorList>
            <consortium name="The Broad Institute Genomics Platform"/>
            <consortium name="The Broad Institute Genome Sequencing Center for Infectious Disease"/>
            <person name="Wu L."/>
            <person name="Ma J."/>
        </authorList>
    </citation>
    <scope>NUCLEOTIDE SEQUENCE [LARGE SCALE GENOMIC DNA]</scope>
    <source>
        <strain evidence="2">JCM 16950</strain>
    </source>
</reference>
<proteinExistence type="predicted"/>
<keyword evidence="2" id="KW-1185">Reference proteome</keyword>
<dbReference type="EMBL" id="BAABAF010000004">
    <property type="protein sequence ID" value="GAA3760912.1"/>
    <property type="molecule type" value="Genomic_DNA"/>
</dbReference>